<accession>A0A1E1LDW2</accession>
<keyword evidence="2 8" id="KW-0645">Protease</keyword>
<sequence length="681" mass="73977">MLMRSLFAILASGLVIETVANPVTNSLGTKREIPASHSLHERHLAHWSEEWVKKSKIPGSQVFPMRIGLKQHNLEAGHNKLMELSTPGSASYGNHMTPEEVIDFFAPPQSVTDAVLDWLHSSGIGADRCAPSVNKQWIQFDATAEEVENLLFADFYLWKHSSGVHDISTEEYHLPKHIQEHVDYITPGIRLRQRSAKVGAGDELLKRSDSTLSGGGIRPQNVGDLPGFPQTNATNCDVYVTADCTRVQYGIPAASKSAPGNKLGIYENNGIHYSRADLDVFYSHLYPHIPNGTYPEERLIDGAFGAIETVDKFVALNDSEAALDFGTASPLIYPQGLVLFQDGDEYWEVEGDSYGFWNNFLDAIDGSYCTYSAFNETGNCKTEECLDPIYPDPSPGGYKGELQCGVYKPTNVISISYEANEFALPDNYIKRQCNEWMKLALQGVTTIFPSGDSGVGRSGGKSQCKGASGNIFKPIYASSCPYALSVGGTQYDRFSNSTAPIAGQKLHEVATTSYASGGGFSNVFGTPSYQRDAVDRYFDQVKDKLGFDGYDHFIEKGNFSSVEHGVFHRGGRAYPDVSAVGDRQIIYSNGTWIAGGGTSVSAPVWGAILTLVNEERIAAGKSTVGFVNPVLYQHPEAFNDITVGSNPGCGGPGFPTAKGWDPVTGLGSPNFPVLLKVLMSI</sequence>
<dbReference type="InterPro" id="IPR036852">
    <property type="entry name" value="Peptidase_S8/S53_dom_sf"/>
</dbReference>
<dbReference type="GO" id="GO:0004252">
    <property type="term" value="F:serine-type endopeptidase activity"/>
    <property type="evidence" value="ECO:0007669"/>
    <property type="project" value="UniProtKB-UniRule"/>
</dbReference>
<evidence type="ECO:0000313" key="11">
    <source>
        <dbReference type="EMBL" id="CZT07909.1"/>
    </source>
</evidence>
<dbReference type="GO" id="GO:0006508">
    <property type="term" value="P:proteolysis"/>
    <property type="evidence" value="ECO:0007669"/>
    <property type="project" value="UniProtKB-KW"/>
</dbReference>
<keyword evidence="6 8" id="KW-0106">Calcium</keyword>
<dbReference type="InterPro" id="IPR050819">
    <property type="entry name" value="Tripeptidyl-peptidase_I"/>
</dbReference>
<protein>
    <submittedName>
        <fullName evidence="11">Related to Tripeptidyl-peptidase sed1</fullName>
    </submittedName>
</protein>
<keyword evidence="7" id="KW-0865">Zymogen</keyword>
<feature type="binding site" evidence="8">
    <location>
        <position position="661"/>
    </location>
    <ligand>
        <name>Ca(2+)</name>
        <dbReference type="ChEBI" id="CHEBI:29108"/>
    </ligand>
</feature>
<feature type="active site" description="Charge relay system" evidence="8">
    <location>
        <position position="324"/>
    </location>
</feature>
<feature type="active site" description="Charge relay system" evidence="8">
    <location>
        <position position="320"/>
    </location>
</feature>
<evidence type="ECO:0000256" key="7">
    <source>
        <dbReference type="ARBA" id="ARBA00023145"/>
    </source>
</evidence>
<evidence type="ECO:0000256" key="9">
    <source>
        <dbReference type="SAM" id="SignalP"/>
    </source>
</evidence>
<dbReference type="SUPFAM" id="SSF54897">
    <property type="entry name" value="Protease propeptides/inhibitors"/>
    <property type="match status" value="1"/>
</dbReference>
<keyword evidence="3 8" id="KW-0479">Metal-binding</keyword>
<dbReference type="Proteomes" id="UP000178129">
    <property type="component" value="Unassembled WGS sequence"/>
</dbReference>
<evidence type="ECO:0000256" key="4">
    <source>
        <dbReference type="ARBA" id="ARBA00022801"/>
    </source>
</evidence>
<dbReference type="Pfam" id="PF09286">
    <property type="entry name" value="Pro-kuma_activ"/>
    <property type="match status" value="1"/>
</dbReference>
<name>A0A1E1LDW2_9HELO</name>
<dbReference type="GO" id="GO:0005576">
    <property type="term" value="C:extracellular region"/>
    <property type="evidence" value="ECO:0007669"/>
    <property type="project" value="UniProtKB-SubCell"/>
</dbReference>
<dbReference type="GO" id="GO:0008240">
    <property type="term" value="F:tripeptidyl-peptidase activity"/>
    <property type="evidence" value="ECO:0007669"/>
    <property type="project" value="TreeGrafter"/>
</dbReference>
<feature type="chain" id="PRO_5009447057" evidence="9">
    <location>
        <begin position="21"/>
        <end position="681"/>
    </location>
</feature>
<feature type="binding site" evidence="8">
    <location>
        <position position="640"/>
    </location>
    <ligand>
        <name>Ca(2+)</name>
        <dbReference type="ChEBI" id="CHEBI:29108"/>
    </ligand>
</feature>
<dbReference type="SMART" id="SM00944">
    <property type="entry name" value="Pro-kuma_activ"/>
    <property type="match status" value="1"/>
</dbReference>
<evidence type="ECO:0000259" key="10">
    <source>
        <dbReference type="PROSITE" id="PS51695"/>
    </source>
</evidence>
<feature type="binding site" evidence="8">
    <location>
        <position position="641"/>
    </location>
    <ligand>
        <name>Ca(2+)</name>
        <dbReference type="ChEBI" id="CHEBI:29108"/>
    </ligand>
</feature>
<dbReference type="GO" id="GO:0046872">
    <property type="term" value="F:metal ion binding"/>
    <property type="evidence" value="ECO:0007669"/>
    <property type="project" value="UniProtKB-UniRule"/>
</dbReference>
<feature type="domain" description="Peptidase S53" evidence="10">
    <location>
        <begin position="239"/>
        <end position="681"/>
    </location>
</feature>
<dbReference type="PANTHER" id="PTHR14218:SF19">
    <property type="entry name" value="SERINE PROTEASE AORO, PUTATIVE (AFU_ORTHOLOGUE AFUA_6G10250)-RELATED"/>
    <property type="match status" value="1"/>
</dbReference>
<comment type="caution">
    <text evidence="11">The sequence shown here is derived from an EMBL/GenBank/DDBJ whole genome shotgun (WGS) entry which is preliminary data.</text>
</comment>
<evidence type="ECO:0000256" key="5">
    <source>
        <dbReference type="ARBA" id="ARBA00022825"/>
    </source>
</evidence>
<feature type="active site" description="Charge relay system" evidence="8">
    <location>
        <position position="599"/>
    </location>
</feature>
<evidence type="ECO:0000256" key="6">
    <source>
        <dbReference type="ARBA" id="ARBA00022837"/>
    </source>
</evidence>
<dbReference type="EMBL" id="FJUW01000044">
    <property type="protein sequence ID" value="CZT07909.1"/>
    <property type="molecule type" value="Genomic_DNA"/>
</dbReference>
<organism evidence="11 12">
    <name type="scientific">Rhynchosporium graminicola</name>
    <dbReference type="NCBI Taxonomy" id="2792576"/>
    <lineage>
        <taxon>Eukaryota</taxon>
        <taxon>Fungi</taxon>
        <taxon>Dikarya</taxon>
        <taxon>Ascomycota</taxon>
        <taxon>Pezizomycotina</taxon>
        <taxon>Leotiomycetes</taxon>
        <taxon>Helotiales</taxon>
        <taxon>Ploettnerulaceae</taxon>
        <taxon>Rhynchosporium</taxon>
    </lineage>
</organism>
<gene>
    <name evidence="11" type="ORF">RCO7_10627</name>
</gene>
<dbReference type="Gene3D" id="3.40.50.200">
    <property type="entry name" value="Peptidase S8/S53 domain"/>
    <property type="match status" value="1"/>
</dbReference>
<dbReference type="InterPro" id="IPR030400">
    <property type="entry name" value="Sedolisin_dom"/>
</dbReference>
<dbReference type="InParanoid" id="A0A1E1LDW2"/>
<dbReference type="PROSITE" id="PS51695">
    <property type="entry name" value="SEDOLISIN"/>
    <property type="match status" value="1"/>
</dbReference>
<feature type="signal peptide" evidence="9">
    <location>
        <begin position="1"/>
        <end position="20"/>
    </location>
</feature>
<dbReference type="InterPro" id="IPR015366">
    <property type="entry name" value="S53_propep"/>
</dbReference>
<dbReference type="CDD" id="cd04056">
    <property type="entry name" value="Peptidases_S53"/>
    <property type="match status" value="1"/>
</dbReference>
<feature type="binding site" evidence="8">
    <location>
        <position position="659"/>
    </location>
    <ligand>
        <name>Ca(2+)</name>
        <dbReference type="ChEBI" id="CHEBI:29108"/>
    </ligand>
</feature>
<dbReference type="AlphaFoldDB" id="A0A1E1LDW2"/>
<reference evidence="12" key="1">
    <citation type="submission" date="2016-03" db="EMBL/GenBank/DDBJ databases">
        <authorList>
            <person name="Ploux O."/>
        </authorList>
    </citation>
    <scope>NUCLEOTIDE SEQUENCE [LARGE SCALE GENOMIC DNA]</scope>
    <source>
        <strain evidence="12">UK7</strain>
    </source>
</reference>
<evidence type="ECO:0000256" key="8">
    <source>
        <dbReference type="PROSITE-ProRule" id="PRU01032"/>
    </source>
</evidence>
<keyword evidence="12" id="KW-1185">Reference proteome</keyword>
<comment type="subcellular location">
    <subcellularLocation>
        <location evidence="1">Secreted</location>
        <location evidence="1">Extracellular space</location>
    </subcellularLocation>
</comment>
<keyword evidence="4 8" id="KW-0378">Hydrolase</keyword>
<dbReference type="STRING" id="914237.A0A1E1LDW2"/>
<keyword evidence="5 8" id="KW-0720">Serine protease</keyword>
<evidence type="ECO:0000256" key="2">
    <source>
        <dbReference type="ARBA" id="ARBA00022670"/>
    </source>
</evidence>
<comment type="cofactor">
    <cofactor evidence="8">
        <name>Ca(2+)</name>
        <dbReference type="ChEBI" id="CHEBI:29108"/>
    </cofactor>
    <text evidence="8">Binds 1 Ca(2+) ion per subunit.</text>
</comment>
<dbReference type="CDD" id="cd11377">
    <property type="entry name" value="Pro-peptidase_S53"/>
    <property type="match status" value="1"/>
</dbReference>
<evidence type="ECO:0000256" key="3">
    <source>
        <dbReference type="ARBA" id="ARBA00022723"/>
    </source>
</evidence>
<dbReference type="PANTHER" id="PTHR14218">
    <property type="entry name" value="PROTEASE S8 TRIPEPTIDYL PEPTIDASE I CLN2"/>
    <property type="match status" value="1"/>
</dbReference>
<keyword evidence="9" id="KW-0732">Signal</keyword>
<evidence type="ECO:0000313" key="12">
    <source>
        <dbReference type="Proteomes" id="UP000178129"/>
    </source>
</evidence>
<evidence type="ECO:0000256" key="1">
    <source>
        <dbReference type="ARBA" id="ARBA00004239"/>
    </source>
</evidence>
<dbReference type="SUPFAM" id="SSF52743">
    <property type="entry name" value="Subtilisin-like"/>
    <property type="match status" value="1"/>
</dbReference>
<proteinExistence type="predicted"/>